<sequence>MFQYLKSAQGSTLDKAYPQIHVPNDGYQTNNQYNKFPPLTTDGRNIHASWQPGAEINNNIIRENNIQSNWQYRKFMTTNANDLRQKMFQDALNDVGYKSRNESIPETSSMEYKGLSDLKANYLTREELQSKMVVPSLTKEQLLQQIPS</sequence>
<organism evidence="1">
    <name type="scientific">viral metagenome</name>
    <dbReference type="NCBI Taxonomy" id="1070528"/>
    <lineage>
        <taxon>unclassified sequences</taxon>
        <taxon>metagenomes</taxon>
        <taxon>organismal metagenomes</taxon>
    </lineage>
</organism>
<dbReference type="EMBL" id="MN739452">
    <property type="protein sequence ID" value="QHT05314.1"/>
    <property type="molecule type" value="Genomic_DNA"/>
</dbReference>
<dbReference type="AlphaFoldDB" id="A0A6C0CNQ8"/>
<proteinExistence type="predicted"/>
<name>A0A6C0CNQ8_9ZZZZ</name>
<reference evidence="1" key="1">
    <citation type="journal article" date="2020" name="Nature">
        <title>Giant virus diversity and host interactions through global metagenomics.</title>
        <authorList>
            <person name="Schulz F."/>
            <person name="Roux S."/>
            <person name="Paez-Espino D."/>
            <person name="Jungbluth S."/>
            <person name="Walsh D.A."/>
            <person name="Denef V.J."/>
            <person name="McMahon K.D."/>
            <person name="Konstantinidis K.T."/>
            <person name="Eloe-Fadrosh E.A."/>
            <person name="Kyrpides N.C."/>
            <person name="Woyke T."/>
        </authorList>
    </citation>
    <scope>NUCLEOTIDE SEQUENCE</scope>
    <source>
        <strain evidence="1">GVMAG-M-3300021375-17</strain>
    </source>
</reference>
<accession>A0A6C0CNQ8</accession>
<protein>
    <submittedName>
        <fullName evidence="1">Uncharacterized protein</fullName>
    </submittedName>
</protein>
<evidence type="ECO:0000313" key="1">
    <source>
        <dbReference type="EMBL" id="QHT05314.1"/>
    </source>
</evidence>